<accession>A0ABT5X934</accession>
<keyword evidence="1" id="KW-1133">Transmembrane helix</keyword>
<proteinExistence type="predicted"/>
<keyword evidence="1" id="KW-0472">Membrane</keyword>
<comment type="caution">
    <text evidence="4">The sequence shown here is derived from an EMBL/GenBank/DDBJ whole genome shotgun (WGS) entry which is preliminary data.</text>
</comment>
<feature type="transmembrane region" description="Helical" evidence="1">
    <location>
        <begin position="324"/>
        <end position="345"/>
    </location>
</feature>
<evidence type="ECO:0000313" key="4">
    <source>
        <dbReference type="EMBL" id="MDF0591215.1"/>
    </source>
</evidence>
<feature type="transmembrane region" description="Helical" evidence="1">
    <location>
        <begin position="351"/>
        <end position="370"/>
    </location>
</feature>
<gene>
    <name evidence="4" type="ORF">P0O15_08565</name>
</gene>
<dbReference type="RefSeq" id="WP_316966953.1">
    <property type="nucleotide sequence ID" value="NZ_JARFPK010000030.1"/>
</dbReference>
<reference evidence="4 5" key="1">
    <citation type="submission" date="2023-03" db="EMBL/GenBank/DDBJ databases">
        <title>WGS of Methanotrichaceae archaeon Mx.</title>
        <authorList>
            <person name="Sorokin D.Y."/>
            <person name="Merkel A.Y."/>
        </authorList>
    </citation>
    <scope>NUCLEOTIDE SEQUENCE [LARGE SCALE GENOMIC DNA]</scope>
    <source>
        <strain evidence="4 5">Mx</strain>
    </source>
</reference>
<keyword evidence="1" id="KW-0812">Transmembrane</keyword>
<sequence>MNEIKVGDIASGLKKRVWEPLPSDLALVLALAALASVLTLVMPFAEIPLRGPIGLILVLILPGYALASALFPGNEGPGRLIRGAISLGLSLPTVLLIGLLLSFSPWGLTLGPIVGSLVLITFGLVAAAYIRRVQLPHEERFSPGFDWDLRSFLTYRDPTMPAFMIVVAELLLFEGYVDAGVVVHGMNLIALVISSAFVPGRTHQALMLLPLFRLVNVAVPIFFQLTLYSYALVYAPMFIPIYLILKSGRFSRQEIGIEFRNFWIYLPVAVVIGLFLGWVEYQVIRPEMLIPEVNLKGVIMLSIIMIFFVGLIEEFMFRSVLQTALIDWIGSTKGLLAASLLFGLMHSGYGLYTEMVFVSVAGIVFGLFFIKTKSLSLVSIMHGVTNISLFLLVPMLIG</sequence>
<feature type="transmembrane region" description="Helical" evidence="1">
    <location>
        <begin position="231"/>
        <end position="250"/>
    </location>
</feature>
<evidence type="ECO:0000259" key="3">
    <source>
        <dbReference type="Pfam" id="PF07760"/>
    </source>
</evidence>
<feature type="domain" description="CAAX prenyl protease 2/Lysostaphin resistance protein A-like" evidence="2">
    <location>
        <begin position="299"/>
        <end position="387"/>
    </location>
</feature>
<feature type="transmembrane region" description="Helical" evidence="1">
    <location>
        <begin position="377"/>
        <end position="397"/>
    </location>
</feature>
<evidence type="ECO:0000256" key="1">
    <source>
        <dbReference type="SAM" id="Phobius"/>
    </source>
</evidence>
<dbReference type="Pfam" id="PF02517">
    <property type="entry name" value="Rce1-like"/>
    <property type="match status" value="1"/>
</dbReference>
<evidence type="ECO:0000259" key="2">
    <source>
        <dbReference type="Pfam" id="PF02517"/>
    </source>
</evidence>
<name>A0ABT5X934_9EURY</name>
<evidence type="ECO:0000313" key="5">
    <source>
        <dbReference type="Proteomes" id="UP001220010"/>
    </source>
</evidence>
<feature type="transmembrane region" description="Helical" evidence="1">
    <location>
        <begin position="25"/>
        <end position="45"/>
    </location>
</feature>
<protein>
    <submittedName>
        <fullName evidence="4">DUF1616 domain-containing protein</fullName>
    </submittedName>
</protein>
<feature type="transmembrane region" description="Helical" evidence="1">
    <location>
        <begin position="51"/>
        <end position="71"/>
    </location>
</feature>
<feature type="transmembrane region" description="Helical" evidence="1">
    <location>
        <begin position="262"/>
        <end position="281"/>
    </location>
</feature>
<dbReference type="Pfam" id="PF07760">
    <property type="entry name" value="DUF1616"/>
    <property type="match status" value="1"/>
</dbReference>
<organism evidence="4 5">
    <name type="scientific">Candidatus Methanocrinis natronophilus</name>
    <dbReference type="NCBI Taxonomy" id="3033396"/>
    <lineage>
        <taxon>Archaea</taxon>
        <taxon>Methanobacteriati</taxon>
        <taxon>Methanobacteriota</taxon>
        <taxon>Stenosarchaea group</taxon>
        <taxon>Methanomicrobia</taxon>
        <taxon>Methanotrichales</taxon>
        <taxon>Methanotrichaceae</taxon>
        <taxon>Methanocrinis</taxon>
    </lineage>
</organism>
<dbReference type="EMBL" id="JARFPK010000030">
    <property type="protein sequence ID" value="MDF0591215.1"/>
    <property type="molecule type" value="Genomic_DNA"/>
</dbReference>
<feature type="transmembrane region" description="Helical" evidence="1">
    <location>
        <begin position="83"/>
        <end position="103"/>
    </location>
</feature>
<feature type="transmembrane region" description="Helical" evidence="1">
    <location>
        <begin position="293"/>
        <end position="312"/>
    </location>
</feature>
<feature type="transmembrane region" description="Helical" evidence="1">
    <location>
        <begin position="179"/>
        <end position="198"/>
    </location>
</feature>
<dbReference type="Proteomes" id="UP001220010">
    <property type="component" value="Unassembled WGS sequence"/>
</dbReference>
<keyword evidence="5" id="KW-1185">Reference proteome</keyword>
<feature type="transmembrane region" description="Helical" evidence="1">
    <location>
        <begin position="109"/>
        <end position="131"/>
    </location>
</feature>
<feature type="domain" description="DUF1616" evidence="3">
    <location>
        <begin position="28"/>
        <end position="147"/>
    </location>
</feature>
<dbReference type="InterPro" id="IPR003675">
    <property type="entry name" value="Rce1/LyrA-like_dom"/>
</dbReference>
<dbReference type="InterPro" id="IPR011674">
    <property type="entry name" value="DUF1616"/>
</dbReference>